<evidence type="ECO:0000256" key="17">
    <source>
        <dbReference type="ARBA" id="ARBA00023242"/>
    </source>
</evidence>
<keyword evidence="15 20" id="KW-0233">DNA recombination</keyword>
<feature type="compositionally biased region" description="Low complexity" evidence="21">
    <location>
        <begin position="271"/>
        <end position="285"/>
    </location>
</feature>
<dbReference type="RefSeq" id="XP_056762621.1">
    <property type="nucleotide sequence ID" value="XM_056913772.1"/>
</dbReference>
<keyword evidence="12 20" id="KW-0067">ATP-binding</keyword>
<evidence type="ECO:0000256" key="2">
    <source>
        <dbReference type="ARBA" id="ARBA00004574"/>
    </source>
</evidence>
<feature type="region of interest" description="Disordered" evidence="21">
    <location>
        <begin position="260"/>
        <end position="285"/>
    </location>
</feature>
<evidence type="ECO:0000259" key="22">
    <source>
        <dbReference type="PROSITE" id="PS50234"/>
    </source>
</evidence>
<dbReference type="GeneID" id="81604015"/>
<dbReference type="PANTHER" id="PTHR12604">
    <property type="entry name" value="KU AUTOANTIGEN DNA HELICASE"/>
    <property type="match status" value="1"/>
</dbReference>
<dbReference type="InterPro" id="IPR016194">
    <property type="entry name" value="SPOC-like_C_dom_sf"/>
</dbReference>
<dbReference type="FunFam" id="2.40.290.10:FF:000008">
    <property type="entry name" value="ATP-dependent DNA helicase II subunit 2"/>
    <property type="match status" value="1"/>
</dbReference>
<dbReference type="SUPFAM" id="SSF101420">
    <property type="entry name" value="C-terminal domain of Ku80"/>
    <property type="match status" value="1"/>
</dbReference>
<evidence type="ECO:0000256" key="16">
    <source>
        <dbReference type="ARBA" id="ARBA00023204"/>
    </source>
</evidence>
<dbReference type="Pfam" id="PF02735">
    <property type="entry name" value="Ku"/>
    <property type="match status" value="1"/>
</dbReference>
<dbReference type="Gene3D" id="1.25.40.240">
    <property type="entry name" value="Ku, C-terminal domain"/>
    <property type="match status" value="1"/>
</dbReference>
<dbReference type="GO" id="GO:0043564">
    <property type="term" value="C:Ku70:Ku80 complex"/>
    <property type="evidence" value="ECO:0007669"/>
    <property type="project" value="InterPro"/>
</dbReference>
<dbReference type="FunFam" id="3.40.50.410:FF:000073">
    <property type="entry name" value="ATP-dependent DNA helicase II subunit 2"/>
    <property type="match status" value="1"/>
</dbReference>
<comment type="subcellular location">
    <subcellularLocation>
        <location evidence="2">Chromosome</location>
        <location evidence="2">Telomere</location>
    </subcellularLocation>
    <subcellularLocation>
        <location evidence="1 20">Nucleus</location>
    </subcellularLocation>
</comment>
<dbReference type="Gene3D" id="3.40.50.410">
    <property type="entry name" value="von Willebrand factor, type A domain"/>
    <property type="match status" value="1"/>
</dbReference>
<name>A0AAD6G077_9EURO</name>
<dbReference type="GO" id="GO:0003690">
    <property type="term" value="F:double-stranded DNA binding"/>
    <property type="evidence" value="ECO:0007669"/>
    <property type="project" value="TreeGrafter"/>
</dbReference>
<dbReference type="PROSITE" id="PS50234">
    <property type="entry name" value="VWFA"/>
    <property type="match status" value="1"/>
</dbReference>
<comment type="caution">
    <text evidence="23">The sequence shown here is derived from an EMBL/GenBank/DDBJ whole genome shotgun (WGS) entry which is preliminary data.</text>
</comment>
<evidence type="ECO:0000256" key="6">
    <source>
        <dbReference type="ARBA" id="ARBA00021792"/>
    </source>
</evidence>
<dbReference type="Proteomes" id="UP001213681">
    <property type="component" value="Unassembled WGS sequence"/>
</dbReference>
<evidence type="ECO:0000256" key="9">
    <source>
        <dbReference type="ARBA" id="ARBA00022763"/>
    </source>
</evidence>
<keyword evidence="16 20" id="KW-0234">DNA repair</keyword>
<keyword evidence="7" id="KW-0158">Chromosome</keyword>
<dbReference type="GO" id="GO:0042162">
    <property type="term" value="F:telomeric DNA binding"/>
    <property type="evidence" value="ECO:0007669"/>
    <property type="project" value="InterPro"/>
</dbReference>
<keyword evidence="24" id="KW-1185">Reference proteome</keyword>
<dbReference type="InterPro" id="IPR002035">
    <property type="entry name" value="VWF_A"/>
</dbReference>
<dbReference type="SUPFAM" id="SSF100939">
    <property type="entry name" value="SPOC domain-like"/>
    <property type="match status" value="1"/>
</dbReference>
<dbReference type="Pfam" id="PF03731">
    <property type="entry name" value="Ku_N"/>
    <property type="match status" value="1"/>
</dbReference>
<evidence type="ECO:0000256" key="4">
    <source>
        <dbReference type="ARBA" id="ARBA00011584"/>
    </source>
</evidence>
<dbReference type="Pfam" id="PF08785">
    <property type="entry name" value="Ku_PK_bind"/>
    <property type="match status" value="1"/>
</dbReference>
<dbReference type="Gene3D" id="1.10.1600.10">
    <property type="match status" value="1"/>
</dbReference>
<accession>A0AAD6G077</accession>
<comment type="subunit">
    <text evidence="4">Heterodimer of Ku70 and Ku80.</text>
</comment>
<feature type="domain" description="VWFA" evidence="22">
    <location>
        <begin position="6"/>
        <end position="164"/>
    </location>
</feature>
<evidence type="ECO:0000256" key="10">
    <source>
        <dbReference type="ARBA" id="ARBA00022801"/>
    </source>
</evidence>
<gene>
    <name evidence="23" type="ORF">N7458_010390</name>
</gene>
<dbReference type="GO" id="GO:0005524">
    <property type="term" value="F:ATP binding"/>
    <property type="evidence" value="ECO:0007669"/>
    <property type="project" value="UniProtKB-UniRule"/>
</dbReference>
<dbReference type="GO" id="GO:0003678">
    <property type="term" value="F:DNA helicase activity"/>
    <property type="evidence" value="ECO:0007669"/>
    <property type="project" value="UniProtKB-EC"/>
</dbReference>
<evidence type="ECO:0000256" key="5">
    <source>
        <dbReference type="ARBA" id="ARBA00012551"/>
    </source>
</evidence>
<sequence length="708" mass="78762">MAEKEATVYIVDVGKSMGERRHGRSVTDLEWAMQYVWDRITTTVATGRKTATVGVVALRSDETSNDLQEDASFSKISVLQNLGQLLMPDIRRLRDAIKPSQTNRGDAISSVVIAIQMINTYTKKLKYKRKIVLVTNGTGPMNNEQLDEIQRKIQDDGIELVILGADFDDAEFGVKEEDKDTHKASNEILLQAFAEGCGGAFGTLEQAVSELEIPRIKVTKSMPSFKGFISLGDASKYETAMRIPVERYFRTYVAKPPSASSFAMRSGGQGQEAAEAGAGQSTSGGEALTTVRMSRTYQINDESAPGGKVDVERDDLAKGYEYGRTAVHISQTDENITSLETFAGLEIIGFVQMNKYDRYLHMSNTNVIIPQRANDKASLALSSLIHALFEQETYAVARLVTKEAKPPIVVLLAPSIEQDYECLIEATLPFAEDVRSYRFPPLDKVVTVSGKVITEHRNLPNEELQQAMSDYVDKMELDGEELPIDDSYSPLLHRIESAVRYRAVHPNEPILEPSEQLTKFAHPDKQLVKKAKDSLEKLISAANVKKVPPKTKGRKRLREAEKPLSGLDVDALLKQEPKRTKISAENAVPEFKQMLSRADSLDIIRDAVKQMGSIIETQIKHSLGDANYDRAVEGLGTMREELVDYEEPALYNDFLSALKAKILAEELGGDRKELWWLVRKSKLGLIDQATSEVSKVTEEEAKEFFSAT</sequence>
<dbReference type="EC" id="3.6.4.12" evidence="5 20"/>
<organism evidence="23 24">
    <name type="scientific">Penicillium daleae</name>
    <dbReference type="NCBI Taxonomy" id="63821"/>
    <lineage>
        <taxon>Eukaryota</taxon>
        <taxon>Fungi</taxon>
        <taxon>Dikarya</taxon>
        <taxon>Ascomycota</taxon>
        <taxon>Pezizomycotina</taxon>
        <taxon>Eurotiomycetes</taxon>
        <taxon>Eurotiomycetidae</taxon>
        <taxon>Eurotiales</taxon>
        <taxon>Aspergillaceae</taxon>
        <taxon>Penicillium</taxon>
    </lineage>
</organism>
<dbReference type="InterPro" id="IPR014893">
    <property type="entry name" value="Ku_PK_bind"/>
</dbReference>
<evidence type="ECO:0000256" key="12">
    <source>
        <dbReference type="ARBA" id="ARBA00022840"/>
    </source>
</evidence>
<dbReference type="FunFam" id="1.10.1600.10:FF:000002">
    <property type="entry name" value="X-ray repair cross-complementing protein 5"/>
    <property type="match status" value="1"/>
</dbReference>
<dbReference type="InterPro" id="IPR024193">
    <property type="entry name" value="Ku80"/>
</dbReference>
<dbReference type="InterPro" id="IPR006164">
    <property type="entry name" value="DNA_bd_Ku70/Ku80"/>
</dbReference>
<evidence type="ECO:0000256" key="1">
    <source>
        <dbReference type="ARBA" id="ARBA00004123"/>
    </source>
</evidence>
<keyword evidence="11 20" id="KW-0347">Helicase</keyword>
<keyword evidence="17 20" id="KW-0539">Nucleus</keyword>
<evidence type="ECO:0000256" key="18">
    <source>
        <dbReference type="ARBA" id="ARBA00024890"/>
    </source>
</evidence>
<keyword evidence="10 20" id="KW-0378">Hydrolase</keyword>
<evidence type="ECO:0000256" key="11">
    <source>
        <dbReference type="ARBA" id="ARBA00022806"/>
    </source>
</evidence>
<comment type="catalytic activity">
    <reaction evidence="19 20">
        <text>ATP + H2O = ADP + phosphate + H(+)</text>
        <dbReference type="Rhea" id="RHEA:13065"/>
        <dbReference type="ChEBI" id="CHEBI:15377"/>
        <dbReference type="ChEBI" id="CHEBI:15378"/>
        <dbReference type="ChEBI" id="CHEBI:30616"/>
        <dbReference type="ChEBI" id="CHEBI:43474"/>
        <dbReference type="ChEBI" id="CHEBI:456216"/>
        <dbReference type="EC" id="3.6.4.12"/>
    </reaction>
</comment>
<dbReference type="PIRSF" id="PIRSF016570">
    <property type="entry name" value="Ku80"/>
    <property type="match status" value="1"/>
</dbReference>
<reference evidence="23" key="1">
    <citation type="submission" date="2022-12" db="EMBL/GenBank/DDBJ databases">
        <authorList>
            <person name="Petersen C."/>
        </authorList>
    </citation>
    <scope>NUCLEOTIDE SEQUENCE</scope>
    <source>
        <strain evidence="23">IBT 16125</strain>
    </source>
</reference>
<dbReference type="GO" id="GO:0000723">
    <property type="term" value="P:telomere maintenance"/>
    <property type="evidence" value="ECO:0007669"/>
    <property type="project" value="InterPro"/>
</dbReference>
<evidence type="ECO:0000256" key="19">
    <source>
        <dbReference type="ARBA" id="ARBA00047995"/>
    </source>
</evidence>
<dbReference type="Gene3D" id="2.40.290.10">
    <property type="match status" value="1"/>
</dbReference>
<dbReference type="CDD" id="cd00873">
    <property type="entry name" value="KU80"/>
    <property type="match status" value="1"/>
</dbReference>
<evidence type="ECO:0000256" key="20">
    <source>
        <dbReference type="PIRNR" id="PIRNR016570"/>
    </source>
</evidence>
<dbReference type="SUPFAM" id="SSF53300">
    <property type="entry name" value="vWA-like"/>
    <property type="match status" value="1"/>
</dbReference>
<dbReference type="GO" id="GO:0000781">
    <property type="term" value="C:chromosome, telomeric region"/>
    <property type="evidence" value="ECO:0007669"/>
    <property type="project" value="UniProtKB-SubCell"/>
</dbReference>
<protein>
    <recommendedName>
        <fullName evidence="6 20">ATP-dependent DNA helicase II subunit 2</fullName>
        <ecNumber evidence="5 20">3.6.4.12</ecNumber>
    </recommendedName>
</protein>
<evidence type="ECO:0000313" key="23">
    <source>
        <dbReference type="EMBL" id="KAJ5439392.1"/>
    </source>
</evidence>
<dbReference type="PANTHER" id="PTHR12604:SF4">
    <property type="entry name" value="X-RAY REPAIR CROSS-COMPLEMENTING PROTEIN 5"/>
    <property type="match status" value="1"/>
</dbReference>
<dbReference type="GO" id="GO:0006310">
    <property type="term" value="P:DNA recombination"/>
    <property type="evidence" value="ECO:0007669"/>
    <property type="project" value="UniProtKB-KW"/>
</dbReference>
<evidence type="ECO:0000256" key="3">
    <source>
        <dbReference type="ARBA" id="ARBA00007726"/>
    </source>
</evidence>
<dbReference type="FunFam" id="1.25.40.240:FF:000002">
    <property type="entry name" value="ATP-dependent DNA helicase II subunit 2"/>
    <property type="match status" value="1"/>
</dbReference>
<dbReference type="InterPro" id="IPR036465">
    <property type="entry name" value="vWFA_dom_sf"/>
</dbReference>
<evidence type="ECO:0000256" key="15">
    <source>
        <dbReference type="ARBA" id="ARBA00023172"/>
    </source>
</evidence>
<dbReference type="SMART" id="SM00559">
    <property type="entry name" value="Ku78"/>
    <property type="match status" value="1"/>
</dbReference>
<keyword evidence="8 20" id="KW-0547">Nucleotide-binding</keyword>
<evidence type="ECO:0000313" key="24">
    <source>
        <dbReference type="Proteomes" id="UP001213681"/>
    </source>
</evidence>
<keyword evidence="9 20" id="KW-0227">DNA damage</keyword>
<comment type="similarity">
    <text evidence="3 20">Belongs to the ku80 family.</text>
</comment>
<evidence type="ECO:0000256" key="21">
    <source>
        <dbReference type="SAM" id="MobiDB-lite"/>
    </source>
</evidence>
<keyword evidence="14 20" id="KW-0238">DNA-binding</keyword>
<keyword evidence="13" id="KW-0779">Telomere</keyword>
<comment type="function">
    <text evidence="18">Single-stranded DNA-dependent ATP-dependent helicase. Involved in non-homologous end joining (NHEJ) DNA double strand break repair. DNA-binding is sequence-independent but has a high affinity to nicks in double-stranded DNA and to the ends of duplex DNA. Binds to naturally occurring chromosomal ends, and therefore provides chromosomal end protection. Required also for telomere recombination to repair telomeric ends in the absence of telomerase. KU70, of the KU70/KU80 heterodimer, binds to the stem loop of TLC1, the RNA component of telomerase. Involved in telomere maintenance. Interacts with telomeric repeats and subtelomeric sequences thereby controlling telomere length and protecting against subtelomeric rearrangement. Maintains telomeric chromatin, which is involved in silencing the expression of genes located at the telomere. Required for mating-type switching.</text>
</comment>
<dbReference type="GO" id="GO:0006303">
    <property type="term" value="P:double-strand break repair via nonhomologous end joining"/>
    <property type="evidence" value="ECO:0007669"/>
    <property type="project" value="InterPro"/>
</dbReference>
<evidence type="ECO:0000256" key="8">
    <source>
        <dbReference type="ARBA" id="ARBA00022741"/>
    </source>
</evidence>
<proteinExistence type="inferred from homology"/>
<dbReference type="GO" id="GO:0003684">
    <property type="term" value="F:damaged DNA binding"/>
    <property type="evidence" value="ECO:0007669"/>
    <property type="project" value="InterPro"/>
</dbReference>
<dbReference type="GO" id="GO:0016787">
    <property type="term" value="F:hydrolase activity"/>
    <property type="evidence" value="ECO:0007669"/>
    <property type="project" value="UniProtKB-KW"/>
</dbReference>
<dbReference type="AlphaFoldDB" id="A0AAD6G077"/>
<evidence type="ECO:0000256" key="14">
    <source>
        <dbReference type="ARBA" id="ARBA00023125"/>
    </source>
</evidence>
<reference evidence="23" key="2">
    <citation type="journal article" date="2023" name="IMA Fungus">
        <title>Comparative genomic study of the Penicillium genus elucidates a diverse pangenome and 15 lateral gene transfer events.</title>
        <authorList>
            <person name="Petersen C."/>
            <person name="Sorensen T."/>
            <person name="Nielsen M.R."/>
            <person name="Sondergaard T.E."/>
            <person name="Sorensen J.L."/>
            <person name="Fitzpatrick D.A."/>
            <person name="Frisvad J.C."/>
            <person name="Nielsen K.L."/>
        </authorList>
    </citation>
    <scope>NUCLEOTIDE SEQUENCE</scope>
    <source>
        <strain evidence="23">IBT 16125</strain>
    </source>
</reference>
<evidence type="ECO:0000256" key="13">
    <source>
        <dbReference type="ARBA" id="ARBA00022895"/>
    </source>
</evidence>
<dbReference type="EMBL" id="JAPVEA010000008">
    <property type="protein sequence ID" value="KAJ5439392.1"/>
    <property type="molecule type" value="Genomic_DNA"/>
</dbReference>
<dbReference type="InterPro" id="IPR036494">
    <property type="entry name" value="Ku_C_sf"/>
</dbReference>
<evidence type="ECO:0000256" key="7">
    <source>
        <dbReference type="ARBA" id="ARBA00022454"/>
    </source>
</evidence>
<dbReference type="InterPro" id="IPR005161">
    <property type="entry name" value="Ku_N"/>
</dbReference>